<comment type="cofactor">
    <cofactor evidence="6">
        <name>Mg(2+)</name>
        <dbReference type="ChEBI" id="CHEBI:18420"/>
    </cofactor>
</comment>
<dbReference type="RefSeq" id="WP_180271606.1">
    <property type="nucleotide sequence ID" value="NZ_OBMB01000001.1"/>
</dbReference>
<dbReference type="PANTHER" id="PTHR10192:SF5">
    <property type="entry name" value="GEPHYRIN"/>
    <property type="match status" value="1"/>
</dbReference>
<dbReference type="InterPro" id="IPR036135">
    <property type="entry name" value="MoeA_linker/N_sf"/>
</dbReference>
<reference evidence="8" key="1">
    <citation type="submission" date="2017-12" db="EMBL/GenBank/DDBJ databases">
        <authorList>
            <consortium name="SysMetEx"/>
        </authorList>
    </citation>
    <scope>NUCLEOTIDE SEQUENCE</scope>
    <source>
        <strain evidence="8">Pb_238</strain>
    </source>
</reference>
<dbReference type="InterPro" id="IPR038987">
    <property type="entry name" value="MoeA-like"/>
</dbReference>
<dbReference type="GO" id="GO:0005829">
    <property type="term" value="C:cytosol"/>
    <property type="evidence" value="ECO:0007669"/>
    <property type="project" value="TreeGrafter"/>
</dbReference>
<evidence type="ECO:0000313" key="8">
    <source>
        <dbReference type="EMBL" id="SOU92568.1"/>
    </source>
</evidence>
<dbReference type="Gene3D" id="2.40.340.10">
    <property type="entry name" value="MoeA, C-terminal, domain IV"/>
    <property type="match status" value="1"/>
</dbReference>
<dbReference type="Pfam" id="PF03453">
    <property type="entry name" value="MoeA_N"/>
    <property type="match status" value="1"/>
</dbReference>
<dbReference type="InterPro" id="IPR008284">
    <property type="entry name" value="MoCF_biosynth_CS"/>
</dbReference>
<keyword evidence="6" id="KW-0479">Metal-binding</keyword>
<keyword evidence="6 8" id="KW-0808">Transferase</keyword>
<dbReference type="InterPro" id="IPR005110">
    <property type="entry name" value="MoeA_linker/N"/>
</dbReference>
<dbReference type="GO" id="GO:0061599">
    <property type="term" value="F:molybdopterin molybdotransferase activity"/>
    <property type="evidence" value="ECO:0007669"/>
    <property type="project" value="UniProtKB-UniRule"/>
</dbReference>
<dbReference type="CDD" id="cd00887">
    <property type="entry name" value="MoeA"/>
    <property type="match status" value="1"/>
</dbReference>
<dbReference type="Gene3D" id="3.40.980.10">
    <property type="entry name" value="MoaB/Mog-like domain"/>
    <property type="match status" value="1"/>
</dbReference>
<dbReference type="EC" id="2.10.1.1" evidence="6"/>
<dbReference type="InterPro" id="IPR036425">
    <property type="entry name" value="MoaB/Mog-like_dom_sf"/>
</dbReference>
<dbReference type="Gene3D" id="3.90.105.10">
    <property type="entry name" value="Molybdopterin biosynthesis moea protein, domain 2"/>
    <property type="match status" value="1"/>
</dbReference>
<keyword evidence="4 6" id="KW-0501">Molybdenum cofactor biosynthesis</keyword>
<comment type="pathway">
    <text evidence="2 6">Cofactor biosynthesis; molybdopterin biosynthesis.</text>
</comment>
<evidence type="ECO:0000256" key="6">
    <source>
        <dbReference type="RuleBase" id="RU365090"/>
    </source>
</evidence>
<comment type="similarity">
    <text evidence="3 6">Belongs to the MoeA family.</text>
</comment>
<dbReference type="SUPFAM" id="SSF53218">
    <property type="entry name" value="Molybdenum cofactor biosynthesis proteins"/>
    <property type="match status" value="1"/>
</dbReference>
<dbReference type="EMBL" id="LT966316">
    <property type="protein sequence ID" value="SOU92568.1"/>
    <property type="molecule type" value="Genomic_DNA"/>
</dbReference>
<dbReference type="GO" id="GO:0006777">
    <property type="term" value="P:Mo-molybdopterin cofactor biosynthetic process"/>
    <property type="evidence" value="ECO:0007669"/>
    <property type="project" value="UniProtKB-UniRule"/>
</dbReference>
<keyword evidence="6" id="KW-0460">Magnesium</keyword>
<comment type="catalytic activity">
    <reaction evidence="5">
        <text>adenylyl-molybdopterin + molybdate = Mo-molybdopterin + AMP + H(+)</text>
        <dbReference type="Rhea" id="RHEA:35047"/>
        <dbReference type="ChEBI" id="CHEBI:15378"/>
        <dbReference type="ChEBI" id="CHEBI:36264"/>
        <dbReference type="ChEBI" id="CHEBI:62727"/>
        <dbReference type="ChEBI" id="CHEBI:71302"/>
        <dbReference type="ChEBI" id="CHEBI:456215"/>
        <dbReference type="EC" id="2.10.1.1"/>
    </reaction>
</comment>
<accession>A0A2I2MFT3</accession>
<dbReference type="GO" id="GO:0046872">
    <property type="term" value="F:metal ion binding"/>
    <property type="evidence" value="ECO:0007669"/>
    <property type="project" value="UniProtKB-UniRule"/>
</dbReference>
<dbReference type="UniPathway" id="UPA00344"/>
<evidence type="ECO:0000256" key="4">
    <source>
        <dbReference type="ARBA" id="ARBA00023150"/>
    </source>
</evidence>
<feature type="domain" description="MoaB/Mog" evidence="7">
    <location>
        <begin position="180"/>
        <end position="317"/>
    </location>
</feature>
<dbReference type="PANTHER" id="PTHR10192">
    <property type="entry name" value="MOLYBDOPTERIN BIOSYNTHESIS PROTEIN"/>
    <property type="match status" value="1"/>
</dbReference>
<dbReference type="InterPro" id="IPR036688">
    <property type="entry name" value="MoeA_C_domain_IV_sf"/>
</dbReference>
<evidence type="ECO:0000256" key="3">
    <source>
        <dbReference type="ARBA" id="ARBA00010763"/>
    </source>
</evidence>
<organism evidence="8">
    <name type="scientific">Leptospirillum ferriphilum</name>
    <dbReference type="NCBI Taxonomy" id="178606"/>
    <lineage>
        <taxon>Bacteria</taxon>
        <taxon>Pseudomonadati</taxon>
        <taxon>Nitrospirota</taxon>
        <taxon>Nitrospiria</taxon>
        <taxon>Nitrospirales</taxon>
        <taxon>Nitrospiraceae</taxon>
        <taxon>Leptospirillum</taxon>
    </lineage>
</organism>
<dbReference type="NCBIfam" id="TIGR00177">
    <property type="entry name" value="molyb_syn"/>
    <property type="match status" value="1"/>
</dbReference>
<evidence type="ECO:0000256" key="5">
    <source>
        <dbReference type="ARBA" id="ARBA00047317"/>
    </source>
</evidence>
<protein>
    <recommendedName>
        <fullName evidence="6">Molybdopterin molybdenumtransferase</fullName>
        <ecNumber evidence="6">2.10.1.1</ecNumber>
    </recommendedName>
</protein>
<sequence length="407" mass="44366">MRIDRNQSMIGPDEALDRVLENVSKLPARPVALEGALNLKLAEDLSAPFDIPTFDRSMMDGFAVQRKSGARWAVVTGTLAAGEVRTTPLAPGTAVEIATGAPCPTGTEFVVPYEDATRDGERIYWTEDPEHGQYIVPLGSECRKGDPVLTRGLDVTPLVISVLASFGKTEASVVPSPRMAILITGNEVVRSGLIPGPGQIADANGPLLCAMAREQGVSDIRLLWSEDHLDRMVEILERTEETEIVLVSGGVSRGPFDLVPQALRKIGAEILFHKVSQKPGKPMLFARKGSLFFFGLPGNPLSAHLGFHRYVAPAIRIMQGRSFRRLRGRGKSSLPTQTDDRTRFDLVWASGDQTGETTVFTGRNSSDLFSVCAANGILERPPETGNASIKESGEIEFEWMGNRWEER</sequence>
<gene>
    <name evidence="8" type="ORF">LFTS_01195</name>
</gene>
<comment type="function">
    <text evidence="1 6">Catalyzes the insertion of molybdate into adenylated molybdopterin with the concomitant release of AMP.</text>
</comment>
<evidence type="ECO:0000256" key="1">
    <source>
        <dbReference type="ARBA" id="ARBA00002901"/>
    </source>
</evidence>
<dbReference type="SMART" id="SM00852">
    <property type="entry name" value="MoCF_biosynth"/>
    <property type="match status" value="1"/>
</dbReference>
<name>A0A2I2MFT3_9BACT</name>
<dbReference type="SUPFAM" id="SSF63882">
    <property type="entry name" value="MoeA N-terminal region -like"/>
    <property type="match status" value="1"/>
</dbReference>
<dbReference type="PROSITE" id="PS01079">
    <property type="entry name" value="MOCF_BIOSYNTHESIS_2"/>
    <property type="match status" value="1"/>
</dbReference>
<evidence type="ECO:0000259" key="7">
    <source>
        <dbReference type="SMART" id="SM00852"/>
    </source>
</evidence>
<dbReference type="Gene3D" id="2.170.190.11">
    <property type="entry name" value="Molybdopterin biosynthesis moea protein, domain 3"/>
    <property type="match status" value="1"/>
</dbReference>
<dbReference type="InterPro" id="IPR001453">
    <property type="entry name" value="MoaB/Mog_dom"/>
</dbReference>
<dbReference type="Pfam" id="PF00994">
    <property type="entry name" value="MoCF_biosynth"/>
    <property type="match status" value="1"/>
</dbReference>
<keyword evidence="6" id="KW-0500">Molybdenum</keyword>
<evidence type="ECO:0000256" key="2">
    <source>
        <dbReference type="ARBA" id="ARBA00005046"/>
    </source>
</evidence>
<proteinExistence type="inferred from homology"/>
<dbReference type="AlphaFoldDB" id="A0A2I2MFT3"/>